<dbReference type="AlphaFoldDB" id="M5C4R4"/>
<keyword evidence="2" id="KW-0853">WD repeat</keyword>
<evidence type="ECO:0000256" key="2">
    <source>
        <dbReference type="ARBA" id="ARBA00022574"/>
    </source>
</evidence>
<name>M5C4R4_THACB</name>
<evidence type="ECO:0000256" key="3">
    <source>
        <dbReference type="ARBA" id="ARBA00022737"/>
    </source>
</evidence>
<dbReference type="GO" id="GO:0005198">
    <property type="term" value="F:structural molecule activity"/>
    <property type="evidence" value="ECO:0007669"/>
    <property type="project" value="TreeGrafter"/>
</dbReference>
<organism evidence="5 6">
    <name type="scientific">Thanatephorus cucumeris (strain AG1-IB / isolate 7/3/14)</name>
    <name type="common">Lettuce bottom rot fungus</name>
    <name type="synonym">Rhizoctonia solani</name>
    <dbReference type="NCBI Taxonomy" id="1108050"/>
    <lineage>
        <taxon>Eukaryota</taxon>
        <taxon>Fungi</taxon>
        <taxon>Dikarya</taxon>
        <taxon>Basidiomycota</taxon>
        <taxon>Agaricomycotina</taxon>
        <taxon>Agaricomycetes</taxon>
        <taxon>Cantharellales</taxon>
        <taxon>Ceratobasidiaceae</taxon>
        <taxon>Rhizoctonia</taxon>
        <taxon>Rhizoctonia solani AG-1</taxon>
    </lineage>
</organism>
<feature type="region of interest" description="Disordered" evidence="4">
    <location>
        <begin position="626"/>
        <end position="902"/>
    </location>
</feature>
<dbReference type="EMBL" id="CAOJ01012489">
    <property type="protein sequence ID" value="CCO34030.1"/>
    <property type="molecule type" value="Genomic_DNA"/>
</dbReference>
<dbReference type="Gene3D" id="1.25.40.1030">
    <property type="match status" value="1"/>
</dbReference>
<gene>
    <name evidence="5" type="ORF">BN14_08122</name>
</gene>
<feature type="compositionally biased region" description="Pro residues" evidence="4">
    <location>
        <begin position="730"/>
        <end position="744"/>
    </location>
</feature>
<proteinExistence type="predicted"/>
<sequence>MEPQLGRNPWPVSPFKQLVLPHFLTSWNPRNHDIFATANYDGSIALHSIQSTAPTSTATTAPKAPANPNDVFDPANLTDTADAQNLSGGLNLERAPKWLKPPVGARFGFGGVLAEVTNTGAEDEKKHGKVQIKHVVGESEVVERAKELIKAEEEEGGMKAFVESRAGKATPKDGSEETVAEVAKDSKDTYSTLLALFDSDPKSALVELVGCGASPAALEALTAVRAKTYEPVVSFAAETTHVPHSPVREEPEGAPTEHAEKEDDDEASEGADVPGATPSEVSAFSSDAKQVDTASTATEPSLFGDEPVGAGPGPAAGDFFNTLASGDAPPTPSFPTKSFRMHPKKEDATSDLVTRALITGNLDTAVELCEGLVMRTRMAYFDQTGDSAGGYLRVFKGVVQGKKGLAELVRGSQVGEWREMFVVLCRWAEGDAFASLVRELGERVWFAAEMAKEEKREAARVCFMAGKKLDKLIRIWEEAREEQVGESQGGNYGVRTKAVQRFVGKATAFSAAVGFVDSDLSSPTREDKAYPLAPLYDQFLEYAQILSAQGLVSEAVRYVERVPTGYGDVQWLKGAYEKKVNGTASTSKGGYSAPTSTGTYGAPAGGAYGAAPYGSYGATAPGPYGGAGFNPPSTQPTEPYGTPPASTSGPYGAPPAPSGPYGAPPVPAGPFAPPPSTASTTKPTTAYGSQGEYNPSAPPGQQASYGAPTQPAYSQTPYQNQQPDFRAPMVPVPPPPGPMVPPPRALDQSSGPPPPRIIPASQRRDIPGWNDAPNVTVPQRRTPAPSIGPSAAIMSPLPNSPALGSPIRSGPPRGTGTPQRVMSPSTGPPRGISPQTGPPRAGANIPPPPRPMSGGYGPPPSSFAPPPPGASEICKSPARPATTGQNRGNWENHPRRSYPVLANDGLSGFCIAQSLNP</sequence>
<evidence type="ECO:0000313" key="5">
    <source>
        <dbReference type="EMBL" id="CCO34030.1"/>
    </source>
</evidence>
<evidence type="ECO:0000313" key="6">
    <source>
        <dbReference type="Proteomes" id="UP000012065"/>
    </source>
</evidence>
<feature type="compositionally biased region" description="Pro residues" evidence="4">
    <location>
        <begin position="652"/>
        <end position="676"/>
    </location>
</feature>
<evidence type="ECO:0000256" key="4">
    <source>
        <dbReference type="SAM" id="MobiDB-lite"/>
    </source>
</evidence>
<dbReference type="GO" id="GO:0070971">
    <property type="term" value="C:endoplasmic reticulum exit site"/>
    <property type="evidence" value="ECO:0007669"/>
    <property type="project" value="TreeGrafter"/>
</dbReference>
<comment type="caution">
    <text evidence="5">The sequence shown here is derived from an EMBL/GenBank/DDBJ whole genome shotgun (WGS) entry which is preliminary data.</text>
</comment>
<feature type="region of interest" description="Disordered" evidence="4">
    <location>
        <begin position="240"/>
        <end position="343"/>
    </location>
</feature>
<feature type="compositionally biased region" description="Basic and acidic residues" evidence="4">
    <location>
        <begin position="246"/>
        <end position="261"/>
    </location>
</feature>
<feature type="compositionally biased region" description="Low complexity" evidence="4">
    <location>
        <begin position="677"/>
        <end position="688"/>
    </location>
</feature>
<dbReference type="HOGENOM" id="CLU_345188_0_0_1"/>
<keyword evidence="1" id="KW-0813">Transport</keyword>
<evidence type="ECO:0000256" key="1">
    <source>
        <dbReference type="ARBA" id="ARBA00022448"/>
    </source>
</evidence>
<keyword evidence="3" id="KW-0677">Repeat</keyword>
<dbReference type="GO" id="GO:0007029">
    <property type="term" value="P:endoplasmic reticulum organization"/>
    <property type="evidence" value="ECO:0007669"/>
    <property type="project" value="TreeGrafter"/>
</dbReference>
<dbReference type="InterPro" id="IPR040251">
    <property type="entry name" value="SEC31-like"/>
</dbReference>
<feature type="compositionally biased region" description="Pro residues" evidence="4">
    <location>
        <begin position="845"/>
        <end position="869"/>
    </location>
</feature>
<protein>
    <submittedName>
        <fullName evidence="5">Protein transport protein SEC31</fullName>
    </submittedName>
</protein>
<accession>M5C4R4</accession>
<dbReference type="PANTHER" id="PTHR13923:SF11">
    <property type="entry name" value="SECRETORY 31, ISOFORM D"/>
    <property type="match status" value="1"/>
</dbReference>
<reference evidence="5 6" key="1">
    <citation type="journal article" date="2013" name="J. Biotechnol.">
        <title>Establishment and interpretation of the genome sequence of the phytopathogenic fungus Rhizoctonia solani AG1-IB isolate 7/3/14.</title>
        <authorList>
            <person name="Wibberg D.W."/>
            <person name="Jelonek L.J."/>
            <person name="Rupp O.R."/>
            <person name="Hennig M.H."/>
            <person name="Eikmeyer F.E."/>
            <person name="Goesmann A.G."/>
            <person name="Hartmann A.H."/>
            <person name="Borriss R.B."/>
            <person name="Grosch R.G."/>
            <person name="Puehler A.P."/>
            <person name="Schlueter A.S."/>
        </authorList>
    </citation>
    <scope>NUCLEOTIDE SEQUENCE [LARGE SCALE GENOMIC DNA]</scope>
    <source>
        <strain evidence="6">AG1-IB / isolate 7/3/14</strain>
    </source>
</reference>
<dbReference type="PANTHER" id="PTHR13923">
    <property type="entry name" value="SEC31-RELATED PROTEIN"/>
    <property type="match status" value="1"/>
</dbReference>
<feature type="compositionally biased region" description="Polar residues" evidence="4">
    <location>
        <begin position="711"/>
        <end position="723"/>
    </location>
</feature>
<feature type="compositionally biased region" description="Polar residues" evidence="4">
    <location>
        <begin position="816"/>
        <end position="825"/>
    </location>
</feature>
<dbReference type="Proteomes" id="UP000012065">
    <property type="component" value="Unassembled WGS sequence"/>
</dbReference>
<dbReference type="GO" id="GO:0090110">
    <property type="term" value="P:COPII-coated vesicle cargo loading"/>
    <property type="evidence" value="ECO:0007669"/>
    <property type="project" value="TreeGrafter"/>
</dbReference>
<feature type="compositionally biased region" description="Low complexity" evidence="4">
    <location>
        <begin position="307"/>
        <end position="317"/>
    </location>
</feature>
<feature type="compositionally biased region" description="Polar residues" evidence="4">
    <location>
        <begin position="279"/>
        <end position="299"/>
    </location>
</feature>
<dbReference type="GO" id="GO:0030127">
    <property type="term" value="C:COPII vesicle coat"/>
    <property type="evidence" value="ECO:0007669"/>
    <property type="project" value="TreeGrafter"/>
</dbReference>